<gene>
    <name evidence="2" type="primary">LOC102801268</name>
</gene>
<dbReference type="RefSeq" id="XP_006813293.1">
    <property type="nucleotide sequence ID" value="XM_006813230.1"/>
</dbReference>
<keyword evidence="1" id="KW-1185">Reference proteome</keyword>
<sequence length="199" mass="22493">VRNAAIDSLCELASQSQSFAHLSLDFLVDMFNDEIESVRLNAINSLRKISGTIVLREDQLEIVLNVLDDSSQEIREAVHELLCCVHLSTKQCLSSALQFLLKNLAKYPQDKTSIWKSLKHLGHYHPDLTLTLVPDLLGTHPYFDIPEPDMEDPAYIAVMILIFNSAIKSPTMVALFPQYAVRHYSYLRDSLPDLVPSLK</sequence>
<name>A0ABM0LZV2_SACKO</name>
<dbReference type="GeneID" id="102801268"/>
<proteinExistence type="predicted"/>
<dbReference type="PANTHER" id="PTHR20938:SF0">
    <property type="entry name" value="INTEGRATOR COMPLEX SUBUNIT 4"/>
    <property type="match status" value="1"/>
</dbReference>
<dbReference type="Proteomes" id="UP000694865">
    <property type="component" value="Unplaced"/>
</dbReference>
<accession>A0ABM0LZV2</accession>
<evidence type="ECO:0000313" key="1">
    <source>
        <dbReference type="Proteomes" id="UP000694865"/>
    </source>
</evidence>
<evidence type="ECO:0000313" key="2">
    <source>
        <dbReference type="RefSeq" id="XP_006813293.1"/>
    </source>
</evidence>
<dbReference type="InterPro" id="IPR011989">
    <property type="entry name" value="ARM-like"/>
</dbReference>
<organism evidence="1 2">
    <name type="scientific">Saccoglossus kowalevskii</name>
    <name type="common">Acorn worm</name>
    <dbReference type="NCBI Taxonomy" id="10224"/>
    <lineage>
        <taxon>Eukaryota</taxon>
        <taxon>Metazoa</taxon>
        <taxon>Hemichordata</taxon>
        <taxon>Enteropneusta</taxon>
        <taxon>Harrimaniidae</taxon>
        <taxon>Saccoglossus</taxon>
    </lineage>
</organism>
<dbReference type="Gene3D" id="1.25.10.10">
    <property type="entry name" value="Leucine-rich Repeat Variant"/>
    <property type="match status" value="1"/>
</dbReference>
<dbReference type="SUPFAM" id="SSF48371">
    <property type="entry name" value="ARM repeat"/>
    <property type="match status" value="1"/>
</dbReference>
<dbReference type="PANTHER" id="PTHR20938">
    <property type="entry name" value="INTEGRATOR COMPLEX SUBUNIT 4"/>
    <property type="match status" value="1"/>
</dbReference>
<feature type="non-terminal residue" evidence="2">
    <location>
        <position position="1"/>
    </location>
</feature>
<protein>
    <submittedName>
        <fullName evidence="2">Integrator complex subunit 4-like</fullName>
    </submittedName>
</protein>
<feature type="non-terminal residue" evidence="2">
    <location>
        <position position="199"/>
    </location>
</feature>
<dbReference type="InterPro" id="IPR016024">
    <property type="entry name" value="ARM-type_fold"/>
</dbReference>
<reference evidence="2" key="1">
    <citation type="submission" date="2025-08" db="UniProtKB">
        <authorList>
            <consortium name="RefSeq"/>
        </authorList>
    </citation>
    <scope>IDENTIFICATION</scope>
    <source>
        <tissue evidence="2">Testes</tissue>
    </source>
</reference>